<dbReference type="VEuPathDB" id="FungiDB:PV09_05444"/>
<name>A0A0D2A9F0_9PEZI</name>
<keyword evidence="5" id="KW-0658">Purine biosynthesis</keyword>
<evidence type="ECO:0000256" key="3">
    <source>
        <dbReference type="ARBA" id="ARBA00022076"/>
    </source>
</evidence>
<accession>A0A0D2A9F0</accession>
<dbReference type="FunFam" id="3.40.50.170:FF:000009">
    <property type="entry name" value="Phosphoribosylglycinamide formyltransferase (Eurofung)"/>
    <property type="match status" value="1"/>
</dbReference>
<comment type="pathway">
    <text evidence="1">Purine metabolism; IMP biosynthesis via de novo pathway; N(2)-formyl-N(1)-(5-phospho-D-ribosyl)glycinamide from N(1)-(5-phospho-D-ribosyl)glycinamide (10-formyl THF route): step 1/1.</text>
</comment>
<dbReference type="EMBL" id="KN847545">
    <property type="protein sequence ID" value="KIW03220.1"/>
    <property type="molecule type" value="Genomic_DNA"/>
</dbReference>
<evidence type="ECO:0000256" key="9">
    <source>
        <dbReference type="ARBA" id="ARBA00047664"/>
    </source>
</evidence>
<dbReference type="RefSeq" id="XP_016213089.1">
    <property type="nucleotide sequence ID" value="XM_016358950.1"/>
</dbReference>
<evidence type="ECO:0000256" key="1">
    <source>
        <dbReference type="ARBA" id="ARBA00005054"/>
    </source>
</evidence>
<dbReference type="GO" id="GO:0006189">
    <property type="term" value="P:'de novo' IMP biosynthetic process"/>
    <property type="evidence" value="ECO:0007669"/>
    <property type="project" value="InterPro"/>
</dbReference>
<evidence type="ECO:0000256" key="6">
    <source>
        <dbReference type="ARBA" id="ARBA00038440"/>
    </source>
</evidence>
<dbReference type="EC" id="2.1.2.2" evidence="2"/>
<evidence type="ECO:0000256" key="5">
    <source>
        <dbReference type="ARBA" id="ARBA00022755"/>
    </source>
</evidence>
<evidence type="ECO:0000313" key="11">
    <source>
        <dbReference type="EMBL" id="KIW03220.1"/>
    </source>
</evidence>
<evidence type="ECO:0000256" key="8">
    <source>
        <dbReference type="ARBA" id="ARBA00041682"/>
    </source>
</evidence>
<dbReference type="Gene3D" id="3.40.50.170">
    <property type="entry name" value="Formyl transferase, N-terminal domain"/>
    <property type="match status" value="1"/>
</dbReference>
<gene>
    <name evidence="11" type="ORF">PV09_05444</name>
</gene>
<dbReference type="FunCoup" id="A0A0D2A9F0">
    <property type="interactions" value="200"/>
</dbReference>
<dbReference type="OrthoDB" id="5575075at2759"/>
<dbReference type="SUPFAM" id="SSF53328">
    <property type="entry name" value="Formyltransferase"/>
    <property type="match status" value="1"/>
</dbReference>
<dbReference type="HOGENOM" id="CLU_038395_0_1_1"/>
<dbReference type="Pfam" id="PF00551">
    <property type="entry name" value="Formyl_trans_N"/>
    <property type="match status" value="1"/>
</dbReference>
<evidence type="ECO:0000256" key="2">
    <source>
        <dbReference type="ARBA" id="ARBA00012254"/>
    </source>
</evidence>
<dbReference type="InterPro" id="IPR004607">
    <property type="entry name" value="GART"/>
</dbReference>
<dbReference type="InParanoid" id="A0A0D2A9F0"/>
<dbReference type="PANTHER" id="PTHR43369:SF2">
    <property type="entry name" value="PHOSPHORIBOSYLGLYCINAMIDE FORMYLTRANSFERASE"/>
    <property type="match status" value="1"/>
</dbReference>
<organism evidence="11 12">
    <name type="scientific">Verruconis gallopava</name>
    <dbReference type="NCBI Taxonomy" id="253628"/>
    <lineage>
        <taxon>Eukaryota</taxon>
        <taxon>Fungi</taxon>
        <taxon>Dikarya</taxon>
        <taxon>Ascomycota</taxon>
        <taxon>Pezizomycotina</taxon>
        <taxon>Dothideomycetes</taxon>
        <taxon>Pleosporomycetidae</taxon>
        <taxon>Venturiales</taxon>
        <taxon>Sympoventuriaceae</taxon>
        <taxon>Verruconis</taxon>
    </lineage>
</organism>
<dbReference type="GO" id="GO:0005737">
    <property type="term" value="C:cytoplasm"/>
    <property type="evidence" value="ECO:0007669"/>
    <property type="project" value="TreeGrafter"/>
</dbReference>
<dbReference type="AlphaFoldDB" id="A0A0D2A9F0"/>
<comment type="similarity">
    <text evidence="6">Belongs to the GART family.</text>
</comment>
<dbReference type="Proteomes" id="UP000053259">
    <property type="component" value="Unassembled WGS sequence"/>
</dbReference>
<dbReference type="STRING" id="253628.A0A0D2A9F0"/>
<dbReference type="NCBIfam" id="TIGR00639">
    <property type="entry name" value="PurN"/>
    <property type="match status" value="1"/>
</dbReference>
<protein>
    <recommendedName>
        <fullName evidence="3">Phosphoribosylglycinamide formyltransferase</fullName>
        <ecNumber evidence="2">2.1.2.2</ecNumber>
    </recommendedName>
    <alternativeName>
        <fullName evidence="8">5'-phosphoribosylglycinamide transformylase</fullName>
    </alternativeName>
    <alternativeName>
        <fullName evidence="7">GAR transformylase</fullName>
    </alternativeName>
</protein>
<comment type="catalytic activity">
    <reaction evidence="9">
        <text>N(1)-(5-phospho-beta-D-ribosyl)glycinamide + (6R)-10-formyltetrahydrofolate = N(2)-formyl-N(1)-(5-phospho-beta-D-ribosyl)glycinamide + (6S)-5,6,7,8-tetrahydrofolate + H(+)</text>
        <dbReference type="Rhea" id="RHEA:15053"/>
        <dbReference type="ChEBI" id="CHEBI:15378"/>
        <dbReference type="ChEBI" id="CHEBI:57453"/>
        <dbReference type="ChEBI" id="CHEBI:143788"/>
        <dbReference type="ChEBI" id="CHEBI:147286"/>
        <dbReference type="ChEBI" id="CHEBI:195366"/>
        <dbReference type="EC" id="2.1.2.2"/>
    </reaction>
</comment>
<dbReference type="PANTHER" id="PTHR43369">
    <property type="entry name" value="PHOSPHORIBOSYLGLYCINAMIDE FORMYLTRANSFERASE"/>
    <property type="match status" value="1"/>
</dbReference>
<dbReference type="GO" id="GO:0004644">
    <property type="term" value="F:phosphoribosylglycinamide formyltransferase activity"/>
    <property type="evidence" value="ECO:0007669"/>
    <property type="project" value="UniProtKB-EC"/>
</dbReference>
<evidence type="ECO:0000259" key="10">
    <source>
        <dbReference type="Pfam" id="PF00551"/>
    </source>
</evidence>
<keyword evidence="4 11" id="KW-0808">Transferase</keyword>
<dbReference type="InterPro" id="IPR036477">
    <property type="entry name" value="Formyl_transf_N_sf"/>
</dbReference>
<evidence type="ECO:0000256" key="4">
    <source>
        <dbReference type="ARBA" id="ARBA00022679"/>
    </source>
</evidence>
<dbReference type="InterPro" id="IPR002376">
    <property type="entry name" value="Formyl_transf_N"/>
</dbReference>
<sequence length="215" mass="24170">MSKLRITVLISGNGSNLQALIDDVDQKLADTVIVRVISNRKGAYGLVRAEKAGIPTAYHNLLSYKRKYQDQEQKAREEYDADLAELILKDEPNLVVCAGFMHVLSPKFLEPLEKNNVSIINLHPALRGQYNGANAIERAHKDFMEGKITQTGVMIHYVISEVDMGEPILQQPVQLSHPEDDNIEDLEARIHEIEHKAIVEGTRIAAERIRNARKA</sequence>
<reference evidence="11 12" key="1">
    <citation type="submission" date="2015-01" db="EMBL/GenBank/DDBJ databases">
        <title>The Genome Sequence of Ochroconis gallopava CBS43764.</title>
        <authorList>
            <consortium name="The Broad Institute Genomics Platform"/>
            <person name="Cuomo C."/>
            <person name="de Hoog S."/>
            <person name="Gorbushina A."/>
            <person name="Stielow B."/>
            <person name="Teixiera M."/>
            <person name="Abouelleil A."/>
            <person name="Chapman S.B."/>
            <person name="Priest M."/>
            <person name="Young S.K."/>
            <person name="Wortman J."/>
            <person name="Nusbaum C."/>
            <person name="Birren B."/>
        </authorList>
    </citation>
    <scope>NUCLEOTIDE SEQUENCE [LARGE SCALE GENOMIC DNA]</scope>
    <source>
        <strain evidence="11 12">CBS 43764</strain>
    </source>
</reference>
<feature type="domain" description="Formyl transferase N-terminal" evidence="10">
    <location>
        <begin position="5"/>
        <end position="200"/>
    </location>
</feature>
<dbReference type="CDD" id="cd08645">
    <property type="entry name" value="FMT_core_GART"/>
    <property type="match status" value="1"/>
</dbReference>
<dbReference type="GeneID" id="27313417"/>
<evidence type="ECO:0000313" key="12">
    <source>
        <dbReference type="Proteomes" id="UP000053259"/>
    </source>
</evidence>
<proteinExistence type="inferred from homology"/>
<evidence type="ECO:0000256" key="7">
    <source>
        <dbReference type="ARBA" id="ARBA00041324"/>
    </source>
</evidence>
<dbReference type="HAMAP" id="MF_01930">
    <property type="entry name" value="PurN"/>
    <property type="match status" value="1"/>
</dbReference>
<keyword evidence="12" id="KW-1185">Reference proteome</keyword>